<dbReference type="Proteomes" id="UP000565745">
    <property type="component" value="Unassembled WGS sequence"/>
</dbReference>
<accession>A0A7W6M895</accession>
<proteinExistence type="predicted"/>
<feature type="transmembrane region" description="Helical" evidence="1">
    <location>
        <begin position="36"/>
        <end position="58"/>
    </location>
</feature>
<dbReference type="AlphaFoldDB" id="A0A7W6M895"/>
<gene>
    <name evidence="2" type="ORF">GGR93_002027</name>
</gene>
<comment type="caution">
    <text evidence="2">The sequence shown here is derived from an EMBL/GenBank/DDBJ whole genome shotgun (WGS) entry which is preliminary data.</text>
</comment>
<protein>
    <submittedName>
        <fullName evidence="2">Putative Mn2+ efflux pump MntP</fullName>
    </submittedName>
</protein>
<keyword evidence="1" id="KW-0472">Membrane</keyword>
<evidence type="ECO:0000256" key="1">
    <source>
        <dbReference type="SAM" id="Phobius"/>
    </source>
</evidence>
<feature type="transmembrane region" description="Helical" evidence="1">
    <location>
        <begin position="97"/>
        <end position="117"/>
    </location>
</feature>
<feature type="transmembrane region" description="Helical" evidence="1">
    <location>
        <begin position="65"/>
        <end position="85"/>
    </location>
</feature>
<keyword evidence="3" id="KW-1185">Reference proteome</keyword>
<reference evidence="2 3" key="1">
    <citation type="submission" date="2020-08" db="EMBL/GenBank/DDBJ databases">
        <title>Genomic Encyclopedia of Type Strains, Phase IV (KMG-IV): sequencing the most valuable type-strain genomes for metagenomic binning, comparative biology and taxonomic classification.</title>
        <authorList>
            <person name="Goeker M."/>
        </authorList>
    </citation>
    <scope>NUCLEOTIDE SEQUENCE [LARGE SCALE GENOMIC DNA]</scope>
    <source>
        <strain evidence="2 3">DSM 101015</strain>
    </source>
</reference>
<dbReference type="EMBL" id="JACIFU010000002">
    <property type="protein sequence ID" value="MBB4174254.1"/>
    <property type="molecule type" value="Genomic_DNA"/>
</dbReference>
<organism evidence="2 3">
    <name type="scientific">Sulfitobacter noctilucicola</name>
    <dbReference type="NCBI Taxonomy" id="1342301"/>
    <lineage>
        <taxon>Bacteria</taxon>
        <taxon>Pseudomonadati</taxon>
        <taxon>Pseudomonadota</taxon>
        <taxon>Alphaproteobacteria</taxon>
        <taxon>Rhodobacterales</taxon>
        <taxon>Roseobacteraceae</taxon>
        <taxon>Sulfitobacter</taxon>
    </lineage>
</organism>
<evidence type="ECO:0000313" key="3">
    <source>
        <dbReference type="Proteomes" id="UP000565745"/>
    </source>
</evidence>
<name>A0A7W6M895_9RHOB</name>
<keyword evidence="1" id="KW-0812">Transmembrane</keyword>
<evidence type="ECO:0000313" key="2">
    <source>
        <dbReference type="EMBL" id="MBB4174254.1"/>
    </source>
</evidence>
<sequence>MGRAFGVGGWLLYSALAADISRSLGAAQCNTDGRPGGMTVTVGTLVGLLAFWMAACCFCGLKGRYVWFAAVLLFGLTLNLIWMMVGLDASIREIHVLVAQISATMYAVIAFVIGRFLGRIRRAWAESAVDEAGI</sequence>
<keyword evidence="1" id="KW-1133">Transmembrane helix</keyword>